<feature type="compositionally biased region" description="Low complexity" evidence="7">
    <location>
        <begin position="264"/>
        <end position="278"/>
    </location>
</feature>
<dbReference type="GO" id="GO:0009873">
    <property type="term" value="P:ethylene-activated signaling pathway"/>
    <property type="evidence" value="ECO:0007669"/>
    <property type="project" value="InterPro"/>
</dbReference>
<gene>
    <name evidence="9" type="ORF">Tsubulata_017430</name>
</gene>
<evidence type="ECO:0000256" key="7">
    <source>
        <dbReference type="SAM" id="MobiDB-lite"/>
    </source>
</evidence>
<feature type="non-terminal residue" evidence="9">
    <location>
        <position position="1"/>
    </location>
</feature>
<accession>A0A9Q0FXA9</accession>
<name>A0A9Q0FXA9_9ROSI</name>
<keyword evidence="2" id="KW-0805">Transcription regulation</keyword>
<dbReference type="Proteomes" id="UP001141552">
    <property type="component" value="Unassembled WGS sequence"/>
</dbReference>
<dbReference type="GO" id="GO:0003677">
    <property type="term" value="F:DNA binding"/>
    <property type="evidence" value="ECO:0007669"/>
    <property type="project" value="UniProtKB-KW"/>
</dbReference>
<keyword evidence="10" id="KW-1185">Reference proteome</keyword>
<dbReference type="Gene3D" id="3.30.730.10">
    <property type="entry name" value="AP2/ERF domain"/>
    <property type="match status" value="1"/>
</dbReference>
<evidence type="ECO:0000313" key="9">
    <source>
        <dbReference type="EMBL" id="KAJ4838400.1"/>
    </source>
</evidence>
<dbReference type="PRINTS" id="PR00367">
    <property type="entry name" value="ETHRSPELEMNT"/>
</dbReference>
<dbReference type="InterPro" id="IPR016177">
    <property type="entry name" value="DNA-bd_dom_sf"/>
</dbReference>
<dbReference type="GO" id="GO:0005634">
    <property type="term" value="C:nucleus"/>
    <property type="evidence" value="ECO:0007669"/>
    <property type="project" value="UniProtKB-SubCell"/>
</dbReference>
<keyword evidence="3" id="KW-0238">DNA-binding</keyword>
<evidence type="ECO:0000256" key="2">
    <source>
        <dbReference type="ARBA" id="ARBA00023015"/>
    </source>
</evidence>
<reference evidence="9" key="1">
    <citation type="submission" date="2022-02" db="EMBL/GenBank/DDBJ databases">
        <authorList>
            <person name="Henning P.M."/>
            <person name="McCubbin A.G."/>
            <person name="Shore J.S."/>
        </authorList>
    </citation>
    <scope>NUCLEOTIDE SEQUENCE</scope>
    <source>
        <strain evidence="9">F60SS</strain>
        <tissue evidence="9">Leaves</tissue>
    </source>
</reference>
<feature type="domain" description="AP2/ERF" evidence="8">
    <location>
        <begin position="117"/>
        <end position="174"/>
    </location>
</feature>
<organism evidence="9 10">
    <name type="scientific">Turnera subulata</name>
    <dbReference type="NCBI Taxonomy" id="218843"/>
    <lineage>
        <taxon>Eukaryota</taxon>
        <taxon>Viridiplantae</taxon>
        <taxon>Streptophyta</taxon>
        <taxon>Embryophyta</taxon>
        <taxon>Tracheophyta</taxon>
        <taxon>Spermatophyta</taxon>
        <taxon>Magnoliopsida</taxon>
        <taxon>eudicotyledons</taxon>
        <taxon>Gunneridae</taxon>
        <taxon>Pentapetalae</taxon>
        <taxon>rosids</taxon>
        <taxon>fabids</taxon>
        <taxon>Malpighiales</taxon>
        <taxon>Passifloraceae</taxon>
        <taxon>Turnera</taxon>
    </lineage>
</organism>
<protein>
    <recommendedName>
        <fullName evidence="8">AP2/ERF domain-containing protein</fullName>
    </recommendedName>
</protein>
<evidence type="ECO:0000256" key="3">
    <source>
        <dbReference type="ARBA" id="ARBA00023125"/>
    </source>
</evidence>
<dbReference type="InterPro" id="IPR001471">
    <property type="entry name" value="AP2/ERF_dom"/>
</dbReference>
<dbReference type="InterPro" id="IPR044808">
    <property type="entry name" value="ERF_plant"/>
</dbReference>
<evidence type="ECO:0000256" key="4">
    <source>
        <dbReference type="ARBA" id="ARBA00023163"/>
    </source>
</evidence>
<comment type="subcellular location">
    <subcellularLocation>
        <location evidence="1">Nucleus</location>
    </subcellularLocation>
</comment>
<feature type="compositionally biased region" description="Polar residues" evidence="7">
    <location>
        <begin position="292"/>
        <end position="301"/>
    </location>
</feature>
<comment type="caution">
    <text evidence="9">The sequence shown here is derived from an EMBL/GenBank/DDBJ whole genome shotgun (WGS) entry which is preliminary data.</text>
</comment>
<keyword evidence="5" id="KW-0539">Nucleus</keyword>
<dbReference type="GO" id="GO:0003700">
    <property type="term" value="F:DNA-binding transcription factor activity"/>
    <property type="evidence" value="ECO:0007669"/>
    <property type="project" value="InterPro"/>
</dbReference>
<comment type="similarity">
    <text evidence="6">Belongs to the AP2/ERF transcription factor family. ERF subfamily.</text>
</comment>
<dbReference type="SUPFAM" id="SSF54171">
    <property type="entry name" value="DNA-binding domain"/>
    <property type="match status" value="1"/>
</dbReference>
<dbReference type="AlphaFoldDB" id="A0A9Q0FXA9"/>
<dbReference type="OrthoDB" id="1925932at2759"/>
<dbReference type="CDD" id="cd00018">
    <property type="entry name" value="AP2"/>
    <property type="match status" value="1"/>
</dbReference>
<dbReference type="PROSITE" id="PS51032">
    <property type="entry name" value="AP2_ERF"/>
    <property type="match status" value="1"/>
</dbReference>
<dbReference type="EMBL" id="JAKUCV010003563">
    <property type="protein sequence ID" value="KAJ4838400.1"/>
    <property type="molecule type" value="Genomic_DNA"/>
</dbReference>
<evidence type="ECO:0000256" key="6">
    <source>
        <dbReference type="ARBA" id="ARBA00024343"/>
    </source>
</evidence>
<dbReference type="PANTHER" id="PTHR31190">
    <property type="entry name" value="DNA-BINDING DOMAIN"/>
    <property type="match status" value="1"/>
</dbReference>
<keyword evidence="4" id="KW-0804">Transcription</keyword>
<dbReference type="Pfam" id="PF00847">
    <property type="entry name" value="AP2"/>
    <property type="match status" value="1"/>
</dbReference>
<sequence>LINARGIVSFVRNYPHCVTLTTTEESKPHKVDRRHGKRPLPSDEEEKEEDHIFPIYSARSQQDMNAMVSALAQVIGNRSNDPNHQVQQNPSITPQSNIEVLDQPQPIQDQGNVRRRHYRGVRQRPWGKWAAEIRDPKKAARVWLGTFDTAEAAALAYDEAALRFKGSKAKLNFPERVQGRLDHDHHQLGRLSNHQGLHAVADQVMTNRSVIATPARPPQPQESTYHINSFQYPQFFQGGDYGFNYVVPAASSYGTTSLPFLPRTSSTLSSSSSSSQQQQEEDQQALVRFQMQFGSSYSHPNRPTRRNFGGSHPAE</sequence>
<proteinExistence type="inferred from homology"/>
<feature type="region of interest" description="Disordered" evidence="7">
    <location>
        <begin position="263"/>
        <end position="315"/>
    </location>
</feature>
<dbReference type="PANTHER" id="PTHR31190:SF489">
    <property type="entry name" value="ETHYLENE-RESPONSIVE TRANSCRIPTION FACTOR ERF113-RELATED"/>
    <property type="match status" value="1"/>
</dbReference>
<evidence type="ECO:0000256" key="5">
    <source>
        <dbReference type="ARBA" id="ARBA00023242"/>
    </source>
</evidence>
<evidence type="ECO:0000259" key="8">
    <source>
        <dbReference type="PROSITE" id="PS51032"/>
    </source>
</evidence>
<dbReference type="SMART" id="SM00380">
    <property type="entry name" value="AP2"/>
    <property type="match status" value="1"/>
</dbReference>
<evidence type="ECO:0000256" key="1">
    <source>
        <dbReference type="ARBA" id="ARBA00004123"/>
    </source>
</evidence>
<evidence type="ECO:0000313" key="10">
    <source>
        <dbReference type="Proteomes" id="UP001141552"/>
    </source>
</evidence>
<feature type="region of interest" description="Disordered" evidence="7">
    <location>
        <begin position="24"/>
        <end position="49"/>
    </location>
</feature>
<dbReference type="InterPro" id="IPR036955">
    <property type="entry name" value="AP2/ERF_dom_sf"/>
</dbReference>
<reference evidence="9" key="2">
    <citation type="journal article" date="2023" name="Plants (Basel)">
        <title>Annotation of the Turnera subulata (Passifloraceae) Draft Genome Reveals the S-Locus Evolved after the Divergence of Turneroideae from Passifloroideae in a Stepwise Manner.</title>
        <authorList>
            <person name="Henning P.M."/>
            <person name="Roalson E.H."/>
            <person name="Mir W."/>
            <person name="McCubbin A.G."/>
            <person name="Shore J.S."/>
        </authorList>
    </citation>
    <scope>NUCLEOTIDE SEQUENCE</scope>
    <source>
        <strain evidence="9">F60SS</strain>
    </source>
</reference>
<dbReference type="FunFam" id="3.30.730.10:FF:000001">
    <property type="entry name" value="Ethylene-responsive transcription factor 2"/>
    <property type="match status" value="1"/>
</dbReference>